<dbReference type="RefSeq" id="WP_166510965.1">
    <property type="nucleotide sequence ID" value="NZ_VNHM01000004.1"/>
</dbReference>
<evidence type="ECO:0000313" key="3">
    <source>
        <dbReference type="EMBL" id="TYO96451.1"/>
    </source>
</evidence>
<comment type="caution">
    <text evidence="3">The sequence shown here is derived from an EMBL/GenBank/DDBJ whole genome shotgun (WGS) entry which is preliminary data.</text>
</comment>
<feature type="chain" id="PRO_5024368746" description="Ig-like domain-containing protein" evidence="2">
    <location>
        <begin position="27"/>
        <end position="767"/>
    </location>
</feature>
<reference evidence="3 4" key="1">
    <citation type="submission" date="2019-07" db="EMBL/GenBank/DDBJ databases">
        <title>Genomic Encyclopedia of Type Strains, Phase I: the one thousand microbial genomes (KMG-I) project.</title>
        <authorList>
            <person name="Kyrpides N."/>
        </authorList>
    </citation>
    <scope>NUCLEOTIDE SEQUENCE [LARGE SCALE GENOMIC DNA]</scope>
    <source>
        <strain evidence="3 4">DSM 6562</strain>
    </source>
</reference>
<protein>
    <recommendedName>
        <fullName evidence="5">Ig-like domain-containing protein</fullName>
    </recommendedName>
</protein>
<dbReference type="InterPro" id="IPR008928">
    <property type="entry name" value="6-hairpin_glycosidase_sf"/>
</dbReference>
<dbReference type="InterPro" id="IPR013783">
    <property type="entry name" value="Ig-like_fold"/>
</dbReference>
<evidence type="ECO:0000256" key="2">
    <source>
        <dbReference type="SAM" id="SignalP"/>
    </source>
</evidence>
<gene>
    <name evidence="3" type="ORF">LX24_00918</name>
</gene>
<dbReference type="EMBL" id="VNHM01000004">
    <property type="protein sequence ID" value="TYO96451.1"/>
    <property type="molecule type" value="Genomic_DNA"/>
</dbReference>
<evidence type="ECO:0008006" key="5">
    <source>
        <dbReference type="Google" id="ProtNLM"/>
    </source>
</evidence>
<accession>A0A5S4ZUS0</accession>
<feature type="compositionally biased region" description="Pro residues" evidence="1">
    <location>
        <begin position="371"/>
        <end position="382"/>
    </location>
</feature>
<feature type="region of interest" description="Disordered" evidence="1">
    <location>
        <begin position="365"/>
        <end position="397"/>
    </location>
</feature>
<dbReference type="Proteomes" id="UP000323166">
    <property type="component" value="Unassembled WGS sequence"/>
</dbReference>
<name>A0A5S4ZUS0_9FIRM</name>
<dbReference type="Gene3D" id="1.50.10.10">
    <property type="match status" value="1"/>
</dbReference>
<keyword evidence="4" id="KW-1185">Reference proteome</keyword>
<feature type="signal peptide" evidence="2">
    <location>
        <begin position="1"/>
        <end position="26"/>
    </location>
</feature>
<organism evidence="3 4">
    <name type="scientific">Desulfallas thermosapovorans DSM 6562</name>
    <dbReference type="NCBI Taxonomy" id="1121431"/>
    <lineage>
        <taxon>Bacteria</taxon>
        <taxon>Bacillati</taxon>
        <taxon>Bacillota</taxon>
        <taxon>Clostridia</taxon>
        <taxon>Eubacteriales</taxon>
        <taxon>Desulfallaceae</taxon>
        <taxon>Desulfallas</taxon>
    </lineage>
</organism>
<keyword evidence="2" id="KW-0732">Signal</keyword>
<dbReference type="Gene3D" id="2.60.40.10">
    <property type="entry name" value="Immunoglobulins"/>
    <property type="match status" value="2"/>
</dbReference>
<dbReference type="InterPro" id="IPR012341">
    <property type="entry name" value="6hp_glycosidase-like_sf"/>
</dbReference>
<dbReference type="AlphaFoldDB" id="A0A5S4ZUS0"/>
<proteinExistence type="predicted"/>
<dbReference type="Pfam" id="PF17957">
    <property type="entry name" value="Big_7"/>
    <property type="match status" value="2"/>
</dbReference>
<evidence type="ECO:0000313" key="4">
    <source>
        <dbReference type="Proteomes" id="UP000323166"/>
    </source>
</evidence>
<sequence length="767" mass="83617">MSCLRKICIALVVALLFLIPVQAVNAATNADTLKNLFDKVDNQSKWKASSNKPDGYQICYTDSYVMRAYLLMYQSTGDKKYLNSFTSFADSVLARRDNVVGKTDFRGLRLPGWSSNHFDPKQNMHYVMATGMIATPLAQFATVVKSDPALASYNAKANIYLQAARDAVAIHEKPGDSRYIYSDNNWIEDGNAMYLKRPLNMSLAYGSALLAIYEATGDKSYLDRGTKIANYFKQQLTVNPATNGYYWKYFPGHPSYGNVIEDLSHSTLGTEFAYLSYKCGLFNNNDMQRFANTATKTLARSNGSVAERLNGSGTSTQPGKFLHWLWFEPWAPSLLDTSYNIVKNRTSTYPMELIGIAMLNYFNAHGETPDPVDPAPGPGPGEPEPEEPEPPQDTQRPVVKVNAPATGSQLKGTAVFQVSASDNTGVDKLVLGYGPSAKGPWTEFKGTAELKSGSATEGNWELSWDVSGLADGTYYVLARATDAAGNMVFSPAAAYEVKNAVPEPEPEEPEPPQDTQRPVVKVNAPATGSQLKGTAVFQVSASDNTGVDKLVLGYGPSAKGPWTEFKGTAELKSGSATEGNWELSWDVSGLADGTYYVLARATDAAGNMGFSPAAKYEVKNKVENPAPAGNLIQNGDFSAGLQGWSNKNNSAKISRDSAGNPALTNTSNYDFFQEISLKPGNYKLNARTHAGNSKKAAMIVVVYYYRDGSHSTEYAFKHQHAGRTWESMREMAIKVPSTVVKARVFLTVEPGDNGYHHFDDVTLTAVK</sequence>
<dbReference type="Gene3D" id="2.60.120.260">
    <property type="entry name" value="Galactose-binding domain-like"/>
    <property type="match status" value="1"/>
</dbReference>
<dbReference type="GO" id="GO:0005975">
    <property type="term" value="P:carbohydrate metabolic process"/>
    <property type="evidence" value="ECO:0007669"/>
    <property type="project" value="InterPro"/>
</dbReference>
<evidence type="ECO:0000256" key="1">
    <source>
        <dbReference type="SAM" id="MobiDB-lite"/>
    </source>
</evidence>
<dbReference type="SUPFAM" id="SSF48208">
    <property type="entry name" value="Six-hairpin glycosidases"/>
    <property type="match status" value="1"/>
</dbReference>